<gene>
    <name evidence="1" type="ORF">A7A08_00500</name>
</gene>
<keyword evidence="2" id="KW-1185">Reference proteome</keyword>
<evidence type="ECO:0000313" key="1">
    <source>
        <dbReference type="EMBL" id="ODA68668.1"/>
    </source>
</evidence>
<organism evidence="1 2">
    <name type="scientific">Methyloligella halotolerans</name>
    <dbReference type="NCBI Taxonomy" id="1177755"/>
    <lineage>
        <taxon>Bacteria</taxon>
        <taxon>Pseudomonadati</taxon>
        <taxon>Pseudomonadota</taxon>
        <taxon>Alphaproteobacteria</taxon>
        <taxon>Hyphomicrobiales</taxon>
        <taxon>Hyphomicrobiaceae</taxon>
        <taxon>Methyloligella</taxon>
    </lineage>
</organism>
<dbReference type="STRING" id="1177755.A7A08_00500"/>
<proteinExistence type="predicted"/>
<evidence type="ECO:0000313" key="2">
    <source>
        <dbReference type="Proteomes" id="UP000095087"/>
    </source>
</evidence>
<dbReference type="AlphaFoldDB" id="A0A1E2S2V5"/>
<comment type="caution">
    <text evidence="1">The sequence shown here is derived from an EMBL/GenBank/DDBJ whole genome shotgun (WGS) entry which is preliminary data.</text>
</comment>
<sequence>MADRAAAPALLARTDNCHRLPITVSNFDPWANEILRSRSVMEEVELEIGLHN</sequence>
<accession>A0A1E2S2V5</accession>
<dbReference type="EMBL" id="MASI01000001">
    <property type="protein sequence ID" value="ODA68668.1"/>
    <property type="molecule type" value="Genomic_DNA"/>
</dbReference>
<dbReference type="Proteomes" id="UP000095087">
    <property type="component" value="Unassembled WGS sequence"/>
</dbReference>
<protein>
    <submittedName>
        <fullName evidence="1">Uncharacterized protein</fullName>
    </submittedName>
</protein>
<reference evidence="1 2" key="1">
    <citation type="submission" date="2016-07" db="EMBL/GenBank/DDBJ databases">
        <title>Draft genome sequence of Methyloligella halotolerans C2T (VKM B-2706T=CCUG 61687T=DSM 25045T), a halotolerant polyhydroxybutyrate accumulating methylotroph.</title>
        <authorList>
            <person name="Vasilenko O.V."/>
            <person name="Doronina N.V."/>
            <person name="Poroshina M.N."/>
            <person name="Tarlachkov S.V."/>
            <person name="Trotsenko Y.A."/>
        </authorList>
    </citation>
    <scope>NUCLEOTIDE SEQUENCE [LARGE SCALE GENOMIC DNA]</scope>
    <source>
        <strain evidence="1 2">VKM B-2706</strain>
    </source>
</reference>
<name>A0A1E2S2V5_9HYPH</name>